<dbReference type="OrthoDB" id="1099676at2"/>
<dbReference type="Pfam" id="PF14281">
    <property type="entry name" value="PDDEXK_4"/>
    <property type="match status" value="1"/>
</dbReference>
<protein>
    <submittedName>
        <fullName evidence="1">PD-(D/E)XK nuclease superfamily protein</fullName>
    </submittedName>
</protein>
<reference evidence="2" key="1">
    <citation type="submission" date="2016-10" db="EMBL/GenBank/DDBJ databases">
        <authorList>
            <person name="Varghese N."/>
            <person name="Submissions S."/>
        </authorList>
    </citation>
    <scope>NUCLEOTIDE SEQUENCE [LARGE SCALE GENOMIC DNA]</scope>
    <source>
        <strain evidence="2">CGMCC 1.8975</strain>
    </source>
</reference>
<proteinExistence type="predicted"/>
<dbReference type="EMBL" id="FNOV01000020">
    <property type="protein sequence ID" value="SDY94393.1"/>
    <property type="molecule type" value="Genomic_DNA"/>
</dbReference>
<dbReference type="STRING" id="651662.SAMN04488069_12027"/>
<name>A0A1H3P0B1_9BACT</name>
<keyword evidence="2" id="KW-1185">Reference proteome</keyword>
<evidence type="ECO:0000313" key="1">
    <source>
        <dbReference type="EMBL" id="SDY94393.1"/>
    </source>
</evidence>
<accession>A0A1H3P0B1</accession>
<gene>
    <name evidence="1" type="ORF">SAMN04488069_12027</name>
</gene>
<sequence>MIQDLSSLRELFTRFRALHVKERKGATFLEIARFPHRETVWSNILAFYLDPNREHGLHDLLLRSVLEAIGLDSPSLLSSLHMVQVQTEIQTAKGNRLDLLVVGERFILGIENKVLASLYNDLADYGATLDKQAGGHVHVYKVVLSRYPVVPDHQFVNMTYAQLVQMVRKNLGQYTDYADAKYLLFLLDFLKTIEKHHNRPALMENPDVLQLLQDNAAVVEELVKHHEAYQAELMGKMDRVDRLLVNRLYTATGLTTQLKQAGGVLQGAGARNESSRFIWQSNPLMKYSLTLGDVVVWYQVGIVKGYKLRAHYWVKGPHSLERQLTSKVIQEQHFTLTESDEHMAAEMEQQLQRIVGTLMQAPNTATSLPPDLGLS</sequence>
<dbReference type="RefSeq" id="WP_092743711.1">
    <property type="nucleotide sequence ID" value="NZ_FNOV01000020.1"/>
</dbReference>
<organism evidence="1 2">
    <name type="scientific">Hymenobacter psychrophilus</name>
    <dbReference type="NCBI Taxonomy" id="651662"/>
    <lineage>
        <taxon>Bacteria</taxon>
        <taxon>Pseudomonadati</taxon>
        <taxon>Bacteroidota</taxon>
        <taxon>Cytophagia</taxon>
        <taxon>Cytophagales</taxon>
        <taxon>Hymenobacteraceae</taxon>
        <taxon>Hymenobacter</taxon>
    </lineage>
</organism>
<dbReference type="Proteomes" id="UP000199249">
    <property type="component" value="Unassembled WGS sequence"/>
</dbReference>
<dbReference type="InterPro" id="IPR029470">
    <property type="entry name" value="PDDEXK_4"/>
</dbReference>
<dbReference type="AlphaFoldDB" id="A0A1H3P0B1"/>
<evidence type="ECO:0000313" key="2">
    <source>
        <dbReference type="Proteomes" id="UP000199249"/>
    </source>
</evidence>